<dbReference type="PANTHER" id="PTHR33420">
    <property type="entry name" value="FIMBRIAL SUBUNIT ELFA-RELATED"/>
    <property type="match status" value="1"/>
</dbReference>
<evidence type="ECO:0000313" key="6">
    <source>
        <dbReference type="EMBL" id="MCO5781427.1"/>
    </source>
</evidence>
<name>A0ABT1B6E6_9ENTR</name>
<keyword evidence="4" id="KW-0281">Fimbrium</keyword>
<feature type="domain" description="Fimbrial-type adhesion" evidence="5">
    <location>
        <begin position="35"/>
        <end position="184"/>
    </location>
</feature>
<keyword evidence="7" id="KW-1185">Reference proteome</keyword>
<evidence type="ECO:0000256" key="1">
    <source>
        <dbReference type="ARBA" id="ARBA00004561"/>
    </source>
</evidence>
<dbReference type="InterPro" id="IPR000259">
    <property type="entry name" value="Adhesion_dom_fimbrial"/>
</dbReference>
<evidence type="ECO:0000256" key="2">
    <source>
        <dbReference type="ARBA" id="ARBA00006671"/>
    </source>
</evidence>
<dbReference type="InterPro" id="IPR036937">
    <property type="entry name" value="Adhesion_dom_fimbrial_sf"/>
</dbReference>
<gene>
    <name evidence="6" type="ORF">LOD26_08805</name>
</gene>
<reference evidence="6" key="1">
    <citation type="submission" date="2021-11" db="EMBL/GenBank/DDBJ databases">
        <title>Citrobacter meridianamericanus sp. nov. isolated from soil.</title>
        <authorList>
            <person name="Furlan J.P.R."/>
            <person name="Stehling E.G."/>
        </authorList>
    </citation>
    <scope>NUCLEOTIDE SEQUENCE</scope>
    <source>
        <strain evidence="6">BR102</strain>
    </source>
</reference>
<protein>
    <submittedName>
        <fullName evidence="6">Type 1 fimbrial protein</fullName>
    </submittedName>
</protein>
<organism evidence="6 7">
    <name type="scientific">Citrobacter meridianamericanus</name>
    <dbReference type="NCBI Taxonomy" id="2894201"/>
    <lineage>
        <taxon>Bacteria</taxon>
        <taxon>Pseudomonadati</taxon>
        <taxon>Pseudomonadota</taxon>
        <taxon>Gammaproteobacteria</taxon>
        <taxon>Enterobacterales</taxon>
        <taxon>Enterobacteriaceae</taxon>
        <taxon>Citrobacter</taxon>
    </lineage>
</organism>
<dbReference type="RefSeq" id="WP_187259681.1">
    <property type="nucleotide sequence ID" value="NZ_CP101036.1"/>
</dbReference>
<evidence type="ECO:0000259" key="5">
    <source>
        <dbReference type="Pfam" id="PF00419"/>
    </source>
</evidence>
<sequence>MGRLFIIDKFSLHLPILLLTPAWVGATDFGHGNVNVGGSIVDTPCAIDTESQDQTVLMPTMTVGSILGQNKKNKKDFFIKLINCDTVSVSKPDHQWGYYSITFYGDNTSQTYPSRLFDVKGEAKGVGLAIRTVAGEQATPGASFDNHMIAKGENILAYSMYLESNGQKIKRGTYSAVIRFAMNYY</sequence>
<dbReference type="SUPFAM" id="SSF49401">
    <property type="entry name" value="Bacterial adhesins"/>
    <property type="match status" value="1"/>
</dbReference>
<evidence type="ECO:0000313" key="7">
    <source>
        <dbReference type="Proteomes" id="UP001139290"/>
    </source>
</evidence>
<dbReference type="InterPro" id="IPR050263">
    <property type="entry name" value="Bact_Fimbrial_Adh_Pro"/>
</dbReference>
<comment type="similarity">
    <text evidence="2">Belongs to the fimbrial protein family.</text>
</comment>
<dbReference type="Pfam" id="PF00419">
    <property type="entry name" value="Fimbrial"/>
    <property type="match status" value="1"/>
</dbReference>
<dbReference type="InterPro" id="IPR008966">
    <property type="entry name" value="Adhesion_dom_sf"/>
</dbReference>
<evidence type="ECO:0000256" key="3">
    <source>
        <dbReference type="ARBA" id="ARBA00022729"/>
    </source>
</evidence>
<dbReference type="PANTHER" id="PTHR33420:SF12">
    <property type="entry name" value="FIMBRIN-LIKE PROTEIN FIMI-RELATED"/>
    <property type="match status" value="1"/>
</dbReference>
<accession>A0ABT1B6E6</accession>
<comment type="subcellular location">
    <subcellularLocation>
        <location evidence="1">Fimbrium</location>
    </subcellularLocation>
</comment>
<dbReference type="Gene3D" id="2.60.40.1090">
    <property type="entry name" value="Fimbrial-type adhesion domain"/>
    <property type="match status" value="1"/>
</dbReference>
<dbReference type="Proteomes" id="UP001139290">
    <property type="component" value="Unassembled WGS sequence"/>
</dbReference>
<comment type="caution">
    <text evidence="6">The sequence shown here is derived from an EMBL/GenBank/DDBJ whole genome shotgun (WGS) entry which is preliminary data.</text>
</comment>
<keyword evidence="3" id="KW-0732">Signal</keyword>
<evidence type="ECO:0000256" key="4">
    <source>
        <dbReference type="ARBA" id="ARBA00023263"/>
    </source>
</evidence>
<dbReference type="EMBL" id="JAJJVQ010000002">
    <property type="protein sequence ID" value="MCO5781427.1"/>
    <property type="molecule type" value="Genomic_DNA"/>
</dbReference>
<proteinExistence type="inferred from homology"/>